<feature type="binding site" evidence="9 10">
    <location>
        <position position="299"/>
    </location>
    <ligand>
        <name>S-adenosyl-L-methionine</name>
        <dbReference type="ChEBI" id="CHEBI:59789"/>
    </ligand>
</feature>
<feature type="binding site" evidence="9 10">
    <location>
        <position position="369"/>
    </location>
    <ligand>
        <name>S-adenosyl-L-methionine</name>
        <dbReference type="ChEBI" id="CHEBI:59789"/>
    </ligand>
</feature>
<feature type="binding site" evidence="9">
    <location>
        <position position="80"/>
    </location>
    <ligand>
        <name>[4Fe-4S] cluster</name>
        <dbReference type="ChEBI" id="CHEBI:49883"/>
    </ligand>
</feature>
<evidence type="ECO:0000256" key="8">
    <source>
        <dbReference type="ARBA" id="ARBA00023014"/>
    </source>
</evidence>
<dbReference type="PANTHER" id="PTHR11061:SF49">
    <property type="entry name" value="23S RRNA (URACIL(1939)-C(5))-METHYLTRANSFERASE RLMD"/>
    <property type="match status" value="1"/>
</dbReference>
<keyword evidence="5 9" id="KW-0949">S-adenosyl-L-methionine</keyword>
<keyword evidence="1 9" id="KW-0004">4Fe-4S</keyword>
<dbReference type="EMBL" id="BPMK01000011">
    <property type="protein sequence ID" value="GIZ52601.1"/>
    <property type="molecule type" value="Genomic_DNA"/>
</dbReference>
<feature type="binding site" evidence="9">
    <location>
        <position position="304"/>
    </location>
    <ligand>
        <name>S-adenosyl-L-methionine</name>
        <dbReference type="ChEBI" id="CHEBI:59789"/>
    </ligand>
</feature>
<name>A0ABQ4Q6E3_9BURK</name>
<proteinExistence type="inferred from homology"/>
<feature type="domain" description="TRAM" evidence="11">
    <location>
        <begin position="1"/>
        <end position="61"/>
    </location>
</feature>
<accession>A0ABQ4Q6E3</accession>
<dbReference type="HAMAP" id="MF_01010">
    <property type="entry name" value="23SrRNA_methyltr_RlmD"/>
    <property type="match status" value="1"/>
</dbReference>
<reference evidence="12 13" key="1">
    <citation type="journal article" date="2022" name="Int. J. Syst. Evol. Microbiol.">
        <title>Noviherbaspirillum aridicola sp. nov., isolated from an arid soil in Pakistan.</title>
        <authorList>
            <person name="Khan I.U."/>
            <person name="Saqib M."/>
            <person name="Amin A."/>
            <person name="Hussain F."/>
            <person name="Li L."/>
            <person name="Liu Y.H."/>
            <person name="Fang B.Z."/>
            <person name="Ahmed I."/>
            <person name="Li W.J."/>
        </authorList>
    </citation>
    <scope>NUCLEOTIDE SEQUENCE [LARGE SCALE GENOMIC DNA]</scope>
    <source>
        <strain evidence="12 13">NCCP-691</strain>
    </source>
</reference>
<organism evidence="12 13">
    <name type="scientific">Noviherbaspirillum aridicola</name>
    <dbReference type="NCBI Taxonomy" id="2849687"/>
    <lineage>
        <taxon>Bacteria</taxon>
        <taxon>Pseudomonadati</taxon>
        <taxon>Pseudomonadota</taxon>
        <taxon>Betaproteobacteria</taxon>
        <taxon>Burkholderiales</taxon>
        <taxon>Oxalobacteraceae</taxon>
        <taxon>Noviherbaspirillum</taxon>
    </lineage>
</organism>
<evidence type="ECO:0000256" key="5">
    <source>
        <dbReference type="ARBA" id="ARBA00022691"/>
    </source>
</evidence>
<dbReference type="InterPro" id="IPR030391">
    <property type="entry name" value="MeTrfase_TrmA_CS"/>
</dbReference>
<comment type="caution">
    <text evidence="12">The sequence shown here is derived from an EMBL/GenBank/DDBJ whole genome shotgun (WGS) entry which is preliminary data.</text>
</comment>
<dbReference type="SUPFAM" id="SSF53335">
    <property type="entry name" value="S-adenosyl-L-methionine-dependent methyltransferases"/>
    <property type="match status" value="1"/>
</dbReference>
<keyword evidence="13" id="KW-1185">Reference proteome</keyword>
<feature type="binding site" evidence="9">
    <location>
        <position position="162"/>
    </location>
    <ligand>
        <name>[4Fe-4S] cluster</name>
        <dbReference type="ChEBI" id="CHEBI:49883"/>
    </ligand>
</feature>
<evidence type="ECO:0000313" key="12">
    <source>
        <dbReference type="EMBL" id="GIZ52601.1"/>
    </source>
</evidence>
<keyword evidence="4 9" id="KW-0808">Transferase</keyword>
<dbReference type="Proteomes" id="UP000887222">
    <property type="component" value="Unassembled WGS sequence"/>
</dbReference>
<dbReference type="InterPro" id="IPR012340">
    <property type="entry name" value="NA-bd_OB-fold"/>
</dbReference>
<keyword evidence="3 9" id="KW-0489">Methyltransferase</keyword>
<dbReference type="Gene3D" id="2.40.50.140">
    <property type="entry name" value="Nucleic acid-binding proteins"/>
    <property type="match status" value="1"/>
</dbReference>
<comment type="similarity">
    <text evidence="9">Belongs to the class I-like SAM-binding methyltransferase superfamily. RNA M5U methyltransferase family. RlmD subfamily.</text>
</comment>
<keyword evidence="6 9" id="KW-0479">Metal-binding</keyword>
<dbReference type="SUPFAM" id="SSF50249">
    <property type="entry name" value="Nucleic acid-binding proteins"/>
    <property type="match status" value="1"/>
</dbReference>
<dbReference type="PANTHER" id="PTHR11061">
    <property type="entry name" value="RNA M5U METHYLTRANSFERASE"/>
    <property type="match status" value="1"/>
</dbReference>
<keyword evidence="8 9" id="KW-0411">Iron-sulfur</keyword>
<evidence type="ECO:0000256" key="2">
    <source>
        <dbReference type="ARBA" id="ARBA00022552"/>
    </source>
</evidence>
<evidence type="ECO:0000256" key="7">
    <source>
        <dbReference type="ARBA" id="ARBA00023004"/>
    </source>
</evidence>
<keyword evidence="2 9" id="KW-0698">rRNA processing</keyword>
<dbReference type="Gene3D" id="2.40.50.1070">
    <property type="match status" value="1"/>
</dbReference>
<dbReference type="NCBIfam" id="NF009639">
    <property type="entry name" value="PRK13168.1"/>
    <property type="match status" value="1"/>
</dbReference>
<feature type="binding site" evidence="9">
    <location>
        <position position="83"/>
    </location>
    <ligand>
        <name>[4Fe-4S] cluster</name>
        <dbReference type="ChEBI" id="CHEBI:49883"/>
    </ligand>
</feature>
<keyword evidence="7 9" id="KW-0408">Iron</keyword>
<evidence type="ECO:0000256" key="3">
    <source>
        <dbReference type="ARBA" id="ARBA00022603"/>
    </source>
</evidence>
<dbReference type="InterPro" id="IPR002792">
    <property type="entry name" value="TRAM_dom"/>
</dbReference>
<comment type="function">
    <text evidence="9">Catalyzes the formation of 5-methyl-uridine at position 1939 (m5U1939) in 23S rRNA.</text>
</comment>
<dbReference type="InterPro" id="IPR001566">
    <property type="entry name" value="23S_rRNA_MeTrfase_RlmD"/>
</dbReference>
<dbReference type="PROSITE" id="PS51687">
    <property type="entry name" value="SAM_MT_RNA_M5U"/>
    <property type="match status" value="1"/>
</dbReference>
<feature type="active site" description="Nucleophile" evidence="9 10">
    <location>
        <position position="402"/>
    </location>
</feature>
<protein>
    <recommendedName>
        <fullName evidence="9">23S rRNA (uracil(1939)-C(5))-methyltransferase RlmD</fullName>
        <ecNumber evidence="9">2.1.1.190</ecNumber>
    </recommendedName>
    <alternativeName>
        <fullName evidence="9">23S rRNA(m5U1939)-methyltransferase</fullName>
    </alternativeName>
</protein>
<evidence type="ECO:0000256" key="10">
    <source>
        <dbReference type="PROSITE-ProRule" id="PRU01024"/>
    </source>
</evidence>
<feature type="binding site" evidence="9 10">
    <location>
        <position position="270"/>
    </location>
    <ligand>
        <name>S-adenosyl-L-methionine</name>
        <dbReference type="ChEBI" id="CHEBI:59789"/>
    </ligand>
</feature>
<feature type="binding site" evidence="9 10">
    <location>
        <position position="320"/>
    </location>
    <ligand>
        <name>S-adenosyl-L-methionine</name>
        <dbReference type="ChEBI" id="CHEBI:59789"/>
    </ligand>
</feature>
<dbReference type="PROSITE" id="PS01231">
    <property type="entry name" value="TRMA_2"/>
    <property type="match status" value="1"/>
</dbReference>
<dbReference type="PROSITE" id="PS50926">
    <property type="entry name" value="TRAM"/>
    <property type="match status" value="1"/>
</dbReference>
<evidence type="ECO:0000256" key="1">
    <source>
        <dbReference type="ARBA" id="ARBA00022485"/>
    </source>
</evidence>
<evidence type="ECO:0000259" key="11">
    <source>
        <dbReference type="PROSITE" id="PS50926"/>
    </source>
</evidence>
<dbReference type="CDD" id="cd02440">
    <property type="entry name" value="AdoMet_MTases"/>
    <property type="match status" value="1"/>
</dbReference>
<dbReference type="Gene3D" id="3.40.50.150">
    <property type="entry name" value="Vaccinia Virus protein VP39"/>
    <property type="match status" value="1"/>
</dbReference>
<dbReference type="InterPro" id="IPR029063">
    <property type="entry name" value="SAM-dependent_MTases_sf"/>
</dbReference>
<evidence type="ECO:0000313" key="13">
    <source>
        <dbReference type="Proteomes" id="UP000887222"/>
    </source>
</evidence>
<gene>
    <name evidence="9 12" type="primary">rlmD</name>
    <name evidence="12" type="ORF">NCCP691_26150</name>
</gene>
<comment type="catalytic activity">
    <reaction evidence="9">
        <text>uridine(1939) in 23S rRNA + S-adenosyl-L-methionine = 5-methyluridine(1939) in 23S rRNA + S-adenosyl-L-homocysteine + H(+)</text>
        <dbReference type="Rhea" id="RHEA:42908"/>
        <dbReference type="Rhea" id="RHEA-COMP:10278"/>
        <dbReference type="Rhea" id="RHEA-COMP:10279"/>
        <dbReference type="ChEBI" id="CHEBI:15378"/>
        <dbReference type="ChEBI" id="CHEBI:57856"/>
        <dbReference type="ChEBI" id="CHEBI:59789"/>
        <dbReference type="ChEBI" id="CHEBI:65315"/>
        <dbReference type="ChEBI" id="CHEBI:74447"/>
        <dbReference type="EC" id="2.1.1.190"/>
    </reaction>
</comment>
<dbReference type="EC" id="2.1.1.190" evidence="9"/>
<feature type="binding site" evidence="9">
    <location>
        <position position="74"/>
    </location>
    <ligand>
        <name>[4Fe-4S] cluster</name>
        <dbReference type="ChEBI" id="CHEBI:49883"/>
    </ligand>
</feature>
<sequence>MQQNTIVIESLDMEGRGVGHLVNEDGSSGKVIFVEGALPGERVSFQSFRRKPKWEAATLTELHNESSLRVRPKCVHFGVCGGCAMQHLEPGAQVAIKQRVLEDNLWHIGKVRAERMLRPVYGPTWGYRYRARLSVRNVPKKGGVLVGFHERKSSYIADMKTCEILPPHVSAMLVPLRGLVASLSIFDQMPQIELAVGEQVTALVMRNMAPLTADDEQKLRAFADTWKIQWWLQPKGPDTVYPFYPAEQKLEYVLPEFGVRMPFKPTDFTQVNHQINRVLVSRALRLLEVQPGDRVADLFCGLGNFTLPLATQAREVVGIEGSTALNSRAMENAKANGLDTRTAFHCRNLFEASVEDFIALGKFDRMLIDPPREGAIAVCQAIVGMGEQFPELRPKRIVYVSCSPSTLARDAGYLVHQGGYVLSQAGVVNMFPHTAHVESIAVFDLPSRQ</sequence>
<evidence type="ECO:0000256" key="9">
    <source>
        <dbReference type="HAMAP-Rule" id="MF_01010"/>
    </source>
</evidence>
<evidence type="ECO:0000256" key="6">
    <source>
        <dbReference type="ARBA" id="ARBA00022723"/>
    </source>
</evidence>
<dbReference type="InterPro" id="IPR010280">
    <property type="entry name" value="U5_MeTrfase_fam"/>
</dbReference>
<evidence type="ECO:0000256" key="4">
    <source>
        <dbReference type="ARBA" id="ARBA00022679"/>
    </source>
</evidence>
<dbReference type="RefSeq" id="WP_220809029.1">
    <property type="nucleotide sequence ID" value="NZ_BPMK01000011.1"/>
</dbReference>
<dbReference type="Pfam" id="PF05958">
    <property type="entry name" value="tRNA_U5-meth_tr"/>
    <property type="match status" value="1"/>
</dbReference>
<feature type="binding site" evidence="9">
    <location>
        <position position="348"/>
    </location>
    <ligand>
        <name>S-adenosyl-L-methionine</name>
        <dbReference type="ChEBI" id="CHEBI:59789"/>
    </ligand>
</feature>